<evidence type="ECO:0000256" key="1">
    <source>
        <dbReference type="SAM" id="Phobius"/>
    </source>
</evidence>
<proteinExistence type="predicted"/>
<dbReference type="AlphaFoldDB" id="A0AAW2EX53"/>
<feature type="transmembrane region" description="Helical" evidence="1">
    <location>
        <begin position="21"/>
        <end position="42"/>
    </location>
</feature>
<keyword evidence="3" id="KW-1185">Reference proteome</keyword>
<dbReference type="EMBL" id="JADYXP020000017">
    <property type="protein sequence ID" value="KAL0106816.1"/>
    <property type="molecule type" value="Genomic_DNA"/>
</dbReference>
<name>A0AAW2EX53_9HYME</name>
<comment type="caution">
    <text evidence="2">The sequence shown here is derived from an EMBL/GenBank/DDBJ whole genome shotgun (WGS) entry which is preliminary data.</text>
</comment>
<protein>
    <submittedName>
        <fullName evidence="2">Uncharacterized protein</fullName>
    </submittedName>
</protein>
<reference evidence="2 3" key="1">
    <citation type="submission" date="2023-03" db="EMBL/GenBank/DDBJ databases">
        <title>High recombination rates correlate with genetic variation in Cardiocondyla obscurior ants.</title>
        <authorList>
            <person name="Errbii M."/>
        </authorList>
    </citation>
    <scope>NUCLEOTIDE SEQUENCE [LARGE SCALE GENOMIC DNA]</scope>
    <source>
        <strain evidence="2">Alpha-2009</strain>
        <tissue evidence="2">Whole body</tissue>
    </source>
</reference>
<accession>A0AAW2EX53</accession>
<gene>
    <name evidence="2" type="ORF">PUN28_015387</name>
</gene>
<keyword evidence="1" id="KW-0812">Transmembrane</keyword>
<evidence type="ECO:0000313" key="2">
    <source>
        <dbReference type="EMBL" id="KAL0106816.1"/>
    </source>
</evidence>
<sequence>MVEKKRFFILKFRKHINLDNAFITFDIFFLLVITVYLLQQYILSYFRYVEVK</sequence>
<evidence type="ECO:0000313" key="3">
    <source>
        <dbReference type="Proteomes" id="UP001430953"/>
    </source>
</evidence>
<keyword evidence="1" id="KW-0472">Membrane</keyword>
<keyword evidence="1" id="KW-1133">Transmembrane helix</keyword>
<organism evidence="2 3">
    <name type="scientific">Cardiocondyla obscurior</name>
    <dbReference type="NCBI Taxonomy" id="286306"/>
    <lineage>
        <taxon>Eukaryota</taxon>
        <taxon>Metazoa</taxon>
        <taxon>Ecdysozoa</taxon>
        <taxon>Arthropoda</taxon>
        <taxon>Hexapoda</taxon>
        <taxon>Insecta</taxon>
        <taxon>Pterygota</taxon>
        <taxon>Neoptera</taxon>
        <taxon>Endopterygota</taxon>
        <taxon>Hymenoptera</taxon>
        <taxon>Apocrita</taxon>
        <taxon>Aculeata</taxon>
        <taxon>Formicoidea</taxon>
        <taxon>Formicidae</taxon>
        <taxon>Myrmicinae</taxon>
        <taxon>Cardiocondyla</taxon>
    </lineage>
</organism>
<dbReference type="Proteomes" id="UP001430953">
    <property type="component" value="Unassembled WGS sequence"/>
</dbReference>